<sequence>MPILNGSIFAVGAPYDATSPWKDSPDLFETITSDLFSGGNATDINGRTLDAGFGDDNVPRMWTANVAAAFAIVAGALTRGTNSASGQATFPCTVADVEFGYTVTQLPAANGNAFYADIRLNLAAGAAGARSSYRMTLINRAGVVYVEMYRRTNASTLIGAGSTYIVAVGDTISIRASGNKIQLLRNDILLETTLDVTADFHPTGSFCGFESGTAAGFAIDNVYAEKYLGPAPAAA</sequence>
<dbReference type="AlphaFoldDB" id="A0A3E0VRW0"/>
<name>A0A3E0VRW0_9MICO</name>
<gene>
    <name evidence="1" type="ORF">B7R22_17270</name>
</gene>
<dbReference type="EMBL" id="NBXB01000045">
    <property type="protein sequence ID" value="RFA12178.1"/>
    <property type="molecule type" value="Genomic_DNA"/>
</dbReference>
<accession>A0A3E0VRW0</accession>
<reference evidence="1 2" key="1">
    <citation type="submission" date="2017-04" db="EMBL/GenBank/DDBJ databases">
        <title>Comparative genome analysis of Subtercola boreus.</title>
        <authorList>
            <person name="Cho Y.-J."/>
            <person name="Cho A."/>
            <person name="Kim O.-S."/>
            <person name="Lee J.-I."/>
        </authorList>
    </citation>
    <scope>NUCLEOTIDE SEQUENCE [LARGE SCALE GENOMIC DNA]</scope>
    <source>
        <strain evidence="1 2">P27479</strain>
    </source>
</reference>
<protein>
    <submittedName>
        <fullName evidence="1">Uncharacterized protein</fullName>
    </submittedName>
</protein>
<dbReference type="Proteomes" id="UP000256541">
    <property type="component" value="Unassembled WGS sequence"/>
</dbReference>
<evidence type="ECO:0000313" key="2">
    <source>
        <dbReference type="Proteomes" id="UP000256541"/>
    </source>
</evidence>
<comment type="caution">
    <text evidence="1">The sequence shown here is derived from an EMBL/GenBank/DDBJ whole genome shotgun (WGS) entry which is preliminary data.</text>
</comment>
<dbReference type="RefSeq" id="WP_116412954.1">
    <property type="nucleotide sequence ID" value="NZ_NBXB01000045.1"/>
</dbReference>
<proteinExistence type="predicted"/>
<organism evidence="1 2">
    <name type="scientific">Subtercola boreus</name>
    <dbReference type="NCBI Taxonomy" id="120213"/>
    <lineage>
        <taxon>Bacteria</taxon>
        <taxon>Bacillati</taxon>
        <taxon>Actinomycetota</taxon>
        <taxon>Actinomycetes</taxon>
        <taxon>Micrococcales</taxon>
        <taxon>Microbacteriaceae</taxon>
        <taxon>Subtercola</taxon>
    </lineage>
</organism>
<evidence type="ECO:0000313" key="1">
    <source>
        <dbReference type="EMBL" id="RFA12178.1"/>
    </source>
</evidence>